<dbReference type="Pfam" id="PF02775">
    <property type="entry name" value="TPP_enzyme_C"/>
    <property type="match status" value="1"/>
</dbReference>
<dbReference type="PANTHER" id="PTHR43452:SF30">
    <property type="entry name" value="PYRUVATE DECARBOXYLASE ISOZYME 1-RELATED"/>
    <property type="match status" value="1"/>
</dbReference>
<reference evidence="14 15" key="1">
    <citation type="submission" date="2019-02" db="EMBL/GenBank/DDBJ databases">
        <title>Complete genome sequence of Pseudomonas sp. SNU WT1 isolated from rainbow trout.</title>
        <authorList>
            <person name="Oh W.T."/>
            <person name="Park S.C."/>
        </authorList>
    </citation>
    <scope>NUCLEOTIDE SEQUENCE [LARGE SCALE GENOMIC DNA]</scope>
    <source>
        <strain evidence="14 15">SNU WT1</strain>
    </source>
</reference>
<evidence type="ECO:0000259" key="11">
    <source>
        <dbReference type="Pfam" id="PF00205"/>
    </source>
</evidence>
<feature type="binding site" evidence="9">
    <location>
        <position position="464"/>
    </location>
    <ligand>
        <name>Mg(2+)</name>
        <dbReference type="ChEBI" id="CHEBI:18420"/>
    </ligand>
</feature>
<evidence type="ECO:0000256" key="9">
    <source>
        <dbReference type="PIRSR" id="PIRSR036565-2"/>
    </source>
</evidence>
<dbReference type="GO" id="GO:0005829">
    <property type="term" value="C:cytosol"/>
    <property type="evidence" value="ECO:0007669"/>
    <property type="project" value="TreeGrafter"/>
</dbReference>
<dbReference type="GO" id="GO:0004737">
    <property type="term" value="F:pyruvate decarboxylase activity"/>
    <property type="evidence" value="ECO:0007669"/>
    <property type="project" value="TreeGrafter"/>
</dbReference>
<dbReference type="FunFam" id="3.40.50.970:FF:000024">
    <property type="entry name" value="Pyruvate decarboxylase isozyme"/>
    <property type="match status" value="1"/>
</dbReference>
<dbReference type="GO" id="GO:0000949">
    <property type="term" value="P:aromatic amino acid family catabolic process to alcohol via Ehrlich pathway"/>
    <property type="evidence" value="ECO:0007669"/>
    <property type="project" value="TreeGrafter"/>
</dbReference>
<feature type="binding site" evidence="9">
    <location>
        <position position="435"/>
    </location>
    <ligand>
        <name>Mg(2+)</name>
        <dbReference type="ChEBI" id="CHEBI:18420"/>
    </ligand>
</feature>
<evidence type="ECO:0000256" key="5">
    <source>
        <dbReference type="ARBA" id="ARBA00022793"/>
    </source>
</evidence>
<accession>A0A411MP27</accession>
<keyword evidence="8" id="KW-0456">Lyase</keyword>
<protein>
    <submittedName>
        <fullName evidence="14">Alpha-keto acid decarboxylase family protein</fullName>
    </submittedName>
</protein>
<dbReference type="InterPro" id="IPR047213">
    <property type="entry name" value="TPP_PYR_PDC_IPDC-like"/>
</dbReference>
<dbReference type="PIRSF" id="PIRSF036565">
    <property type="entry name" value="Pyruvt_ip_decrb"/>
    <property type="match status" value="1"/>
</dbReference>
<evidence type="ECO:0000256" key="7">
    <source>
        <dbReference type="ARBA" id="ARBA00023052"/>
    </source>
</evidence>
<dbReference type="Proteomes" id="UP000291130">
    <property type="component" value="Chromosome"/>
</dbReference>
<dbReference type="PROSITE" id="PS00187">
    <property type="entry name" value="TPP_ENZYMES"/>
    <property type="match status" value="1"/>
</dbReference>
<dbReference type="GO" id="GO:0000287">
    <property type="term" value="F:magnesium ion binding"/>
    <property type="evidence" value="ECO:0007669"/>
    <property type="project" value="InterPro"/>
</dbReference>
<dbReference type="Pfam" id="PF02776">
    <property type="entry name" value="TPP_enzyme_N"/>
    <property type="match status" value="1"/>
</dbReference>
<name>A0A411MP27_9PSED</name>
<evidence type="ECO:0000256" key="10">
    <source>
        <dbReference type="RuleBase" id="RU362132"/>
    </source>
</evidence>
<proteinExistence type="inferred from homology"/>
<dbReference type="CDD" id="cd02005">
    <property type="entry name" value="TPP_PDC_IPDC"/>
    <property type="match status" value="1"/>
</dbReference>
<comment type="cofactor">
    <cofactor evidence="2">
        <name>thiamine diphosphate</name>
        <dbReference type="ChEBI" id="CHEBI:58937"/>
    </cofactor>
</comment>
<feature type="domain" description="Thiamine pyrophosphate enzyme N-terminal TPP-binding" evidence="13">
    <location>
        <begin position="3"/>
        <end position="105"/>
    </location>
</feature>
<dbReference type="SUPFAM" id="SSF52467">
    <property type="entry name" value="DHS-like NAD/FAD-binding domain"/>
    <property type="match status" value="1"/>
</dbReference>
<dbReference type="GO" id="GO:0030976">
    <property type="term" value="F:thiamine pyrophosphate binding"/>
    <property type="evidence" value="ECO:0007669"/>
    <property type="project" value="InterPro"/>
</dbReference>
<evidence type="ECO:0000256" key="3">
    <source>
        <dbReference type="ARBA" id="ARBA00007812"/>
    </source>
</evidence>
<evidence type="ECO:0000256" key="8">
    <source>
        <dbReference type="ARBA" id="ARBA00023239"/>
    </source>
</evidence>
<dbReference type="InterPro" id="IPR012110">
    <property type="entry name" value="PDC/IPDC-like"/>
</dbReference>
<dbReference type="InterPro" id="IPR029035">
    <property type="entry name" value="DHS-like_NAD/FAD-binding_dom"/>
</dbReference>
<keyword evidence="7 10" id="KW-0786">Thiamine pyrophosphate</keyword>
<gene>
    <name evidence="14" type="ORF">EXN22_23070</name>
</gene>
<dbReference type="EMBL" id="CP035952">
    <property type="protein sequence ID" value="QBF28430.1"/>
    <property type="molecule type" value="Genomic_DNA"/>
</dbReference>
<evidence type="ECO:0000256" key="6">
    <source>
        <dbReference type="ARBA" id="ARBA00022842"/>
    </source>
</evidence>
<evidence type="ECO:0000313" key="14">
    <source>
        <dbReference type="EMBL" id="QBF28430.1"/>
    </source>
</evidence>
<keyword evidence="5" id="KW-0210">Decarboxylase</keyword>
<dbReference type="InterPro" id="IPR029061">
    <property type="entry name" value="THDP-binding"/>
</dbReference>
<sequence>MDMTIGDFLLRRLQEFGIRHLFGVPGDYNLTLLEQVEALPSLRFIGNCNELNAAYAADGYARTQGFGAVLTTYGVGDLSALNGIAGAYAERVPVIMISGMPPLHAIIDRALMHHTLCDGNYDNIMVTLRQFTVAQARITVENAAQEIDRVLQTCFRERRPVYLQLPSDLAYLTIEVPDTPLQLSESRSEPGQLHKVVTQLQQRLAAARNPVLLLDIDVERFGLTGRVLELIERLELPFANLPPAKAMLAESHPLCLGTYAGAGSAPSVREAIEQSDCVISIGARFTDTSTALFSQKFKDGALIQLQPYAASIAKVHYNAVSMGQVLEKLIQQPPTLCATPRQIPPFSAPQAVRALPEQPLSQLRFWQRMAHLIKGGELIIAESGTSSAGLNGLRMPSGVTYITQPIWGSIGYTLPALLGSLLAQPERRQMLFIGDGSLQMTVQELSTILAHELKPVIFLINNDGYTIERLILGENSSYNDINPWRYAQLPQVLDTRDRSRHFTVHTEDQLEAALVEAESADSLVFIEVVMERMDAPESLKRFARLFAEFDYGLQPLEQAAIAS</sequence>
<keyword evidence="4 9" id="KW-0479">Metal-binding</keyword>
<dbReference type="InterPro" id="IPR011766">
    <property type="entry name" value="TPP_enzyme_TPP-bd"/>
</dbReference>
<comment type="similarity">
    <text evidence="3 10">Belongs to the TPP enzyme family.</text>
</comment>
<dbReference type="OrthoDB" id="9785953at2"/>
<dbReference type="InterPro" id="IPR012000">
    <property type="entry name" value="Thiamin_PyroP_enz_cen_dom"/>
</dbReference>
<dbReference type="SUPFAM" id="SSF52518">
    <property type="entry name" value="Thiamin diphosphate-binding fold (THDP-binding)"/>
    <property type="match status" value="2"/>
</dbReference>
<comment type="cofactor">
    <cofactor evidence="1">
        <name>a metal cation</name>
        <dbReference type="ChEBI" id="CHEBI:25213"/>
    </cofactor>
</comment>
<dbReference type="FunFam" id="3.40.50.970:FF:000019">
    <property type="entry name" value="Pyruvate decarboxylase isozyme"/>
    <property type="match status" value="1"/>
</dbReference>
<dbReference type="InterPro" id="IPR000399">
    <property type="entry name" value="TPP-bd_CS"/>
</dbReference>
<dbReference type="AlphaFoldDB" id="A0A411MP27"/>
<dbReference type="KEGG" id="ptk:EXN22_23070"/>
<dbReference type="PANTHER" id="PTHR43452">
    <property type="entry name" value="PYRUVATE DECARBOXYLASE"/>
    <property type="match status" value="1"/>
</dbReference>
<evidence type="ECO:0000256" key="2">
    <source>
        <dbReference type="ARBA" id="ARBA00001964"/>
    </source>
</evidence>
<feature type="domain" description="Thiamine pyrophosphate enzyme TPP-binding" evidence="12">
    <location>
        <begin position="393"/>
        <end position="528"/>
    </location>
</feature>
<feature type="domain" description="Thiamine pyrophosphate enzyme central" evidence="11">
    <location>
        <begin position="198"/>
        <end position="322"/>
    </location>
</feature>
<keyword evidence="6 9" id="KW-0460">Magnesium</keyword>
<dbReference type="RefSeq" id="WP_130266228.1">
    <property type="nucleotide sequence ID" value="NZ_CP035952.1"/>
</dbReference>
<comment type="cofactor">
    <cofactor evidence="9">
        <name>Mg(2+)</name>
        <dbReference type="ChEBI" id="CHEBI:18420"/>
    </cofactor>
    <text evidence="9">Binds 1 Mg(2+) per subunit.</text>
</comment>
<dbReference type="InterPro" id="IPR012001">
    <property type="entry name" value="Thiamin_PyroP_enz_TPP-bd_dom"/>
</dbReference>
<organism evidence="14 15">
    <name type="scientific">Pseudomonas tructae</name>
    <dbReference type="NCBI Taxonomy" id="2518644"/>
    <lineage>
        <taxon>Bacteria</taxon>
        <taxon>Pseudomonadati</taxon>
        <taxon>Pseudomonadota</taxon>
        <taxon>Gammaproteobacteria</taxon>
        <taxon>Pseudomonadales</taxon>
        <taxon>Pseudomonadaceae</taxon>
        <taxon>Pseudomonas</taxon>
    </lineage>
</organism>
<evidence type="ECO:0000259" key="13">
    <source>
        <dbReference type="Pfam" id="PF02776"/>
    </source>
</evidence>
<dbReference type="InterPro" id="IPR047214">
    <property type="entry name" value="TPP_PDC_IPDC"/>
</dbReference>
<dbReference type="Pfam" id="PF00205">
    <property type="entry name" value="TPP_enzyme_M"/>
    <property type="match status" value="1"/>
</dbReference>
<evidence type="ECO:0000256" key="4">
    <source>
        <dbReference type="ARBA" id="ARBA00022723"/>
    </source>
</evidence>
<dbReference type="Gene3D" id="3.40.50.970">
    <property type="match status" value="2"/>
</dbReference>
<evidence type="ECO:0000256" key="1">
    <source>
        <dbReference type="ARBA" id="ARBA00001920"/>
    </source>
</evidence>
<evidence type="ECO:0000259" key="12">
    <source>
        <dbReference type="Pfam" id="PF02775"/>
    </source>
</evidence>
<evidence type="ECO:0000313" key="15">
    <source>
        <dbReference type="Proteomes" id="UP000291130"/>
    </source>
</evidence>
<keyword evidence="15" id="KW-1185">Reference proteome</keyword>
<dbReference type="Gene3D" id="3.40.50.1220">
    <property type="entry name" value="TPP-binding domain"/>
    <property type="match status" value="1"/>
</dbReference>
<dbReference type="CDD" id="cd07038">
    <property type="entry name" value="TPP_PYR_PDC_IPDC_like"/>
    <property type="match status" value="1"/>
</dbReference>
<feature type="binding site" evidence="9">
    <location>
        <position position="462"/>
    </location>
    <ligand>
        <name>Mg(2+)</name>
        <dbReference type="ChEBI" id="CHEBI:18420"/>
    </ligand>
</feature>